<dbReference type="InterPro" id="IPR008183">
    <property type="entry name" value="Aldose_1/G6P_1-epimerase"/>
</dbReference>
<evidence type="ECO:0000256" key="2">
    <source>
        <dbReference type="ARBA" id="ARBA00006206"/>
    </source>
</evidence>
<dbReference type="Gene3D" id="2.70.98.10">
    <property type="match status" value="1"/>
</dbReference>
<organism evidence="10 11">
    <name type="scientific">Protea cynaroides</name>
    <dbReference type="NCBI Taxonomy" id="273540"/>
    <lineage>
        <taxon>Eukaryota</taxon>
        <taxon>Viridiplantae</taxon>
        <taxon>Streptophyta</taxon>
        <taxon>Embryophyta</taxon>
        <taxon>Tracheophyta</taxon>
        <taxon>Spermatophyta</taxon>
        <taxon>Magnoliopsida</taxon>
        <taxon>Proteales</taxon>
        <taxon>Proteaceae</taxon>
        <taxon>Protea</taxon>
    </lineage>
</organism>
<evidence type="ECO:0000256" key="5">
    <source>
        <dbReference type="PIRNR" id="PIRNR005096"/>
    </source>
</evidence>
<dbReference type="GO" id="GO:0033499">
    <property type="term" value="P:galactose catabolic process via UDP-galactose, Leloir pathway"/>
    <property type="evidence" value="ECO:0007669"/>
    <property type="project" value="TreeGrafter"/>
</dbReference>
<evidence type="ECO:0000313" key="10">
    <source>
        <dbReference type="EMBL" id="KAJ4960828.1"/>
    </source>
</evidence>
<dbReference type="Proteomes" id="UP001141806">
    <property type="component" value="Unassembled WGS sequence"/>
</dbReference>
<evidence type="ECO:0000256" key="1">
    <source>
        <dbReference type="ARBA" id="ARBA00005028"/>
    </source>
</evidence>
<evidence type="ECO:0000256" key="6">
    <source>
        <dbReference type="PIRSR" id="PIRSR005096-1"/>
    </source>
</evidence>
<dbReference type="InterPro" id="IPR047215">
    <property type="entry name" value="Galactose_mutarotase-like"/>
</dbReference>
<dbReference type="PANTHER" id="PTHR10091:SF0">
    <property type="entry name" value="GALACTOSE MUTAROTASE"/>
    <property type="match status" value="1"/>
</dbReference>
<dbReference type="GO" id="GO:0006006">
    <property type="term" value="P:glucose metabolic process"/>
    <property type="evidence" value="ECO:0007669"/>
    <property type="project" value="TreeGrafter"/>
</dbReference>
<evidence type="ECO:0000256" key="7">
    <source>
        <dbReference type="PIRSR" id="PIRSR005096-2"/>
    </source>
</evidence>
<sequence length="366" mass="40492">MTKISLVFCFVCVVFALASFSATAKSEKKIVKFYELKKGDFSLKFTNWGATIVSVILPDNKGKLADVVLGYDKISSYTNDTVYFGATVGRVANRIGGAKFTLDGKTYHLAANDGNNTLHGGHRGFGDVIWTVKKYKPDHRNPYITFTYHSFDGEQGFPGAVKVSTTFMILGKNKLTVDMKAKAINKATPINMAQHVYWNLGGHNSGDILSNTVQIFGSHITPVDKNLIPTGKIVPVKDTPYDFTKPNTIGSRISQLPSGYDINYALDINEGHEPKHFMKKAAMVYNSKSGRVLELWSNQVGVQFYTGNMLTSVEGKDGAVYHKYAALCLETQGFPDSVNHPNFPSQIVYPGKTYTNLMVFKFSTRK</sequence>
<dbReference type="AlphaFoldDB" id="A0A9Q0K475"/>
<keyword evidence="9" id="KW-0732">Signal</keyword>
<feature type="binding site" evidence="7">
    <location>
        <position position="261"/>
    </location>
    <ligand>
        <name>beta-D-galactose</name>
        <dbReference type="ChEBI" id="CHEBI:27667"/>
    </ligand>
</feature>
<feature type="signal peptide" evidence="9">
    <location>
        <begin position="1"/>
        <end position="24"/>
    </location>
</feature>
<dbReference type="InterPro" id="IPR011013">
    <property type="entry name" value="Gal_mutarotase_sf_dom"/>
</dbReference>
<dbReference type="Pfam" id="PF01263">
    <property type="entry name" value="Aldose_epim"/>
    <property type="match status" value="1"/>
</dbReference>
<dbReference type="FunFam" id="2.70.98.10:FF:000008">
    <property type="entry name" value="Aldose 1-epimerase"/>
    <property type="match status" value="1"/>
</dbReference>
<dbReference type="OrthoDB" id="274691at2759"/>
<dbReference type="InterPro" id="IPR014718">
    <property type="entry name" value="GH-type_carb-bd"/>
</dbReference>
<dbReference type="GO" id="GO:0004034">
    <property type="term" value="F:aldose 1-epimerase activity"/>
    <property type="evidence" value="ECO:0007669"/>
    <property type="project" value="UniProtKB-EC"/>
</dbReference>
<feature type="active site" description="Proton acceptor" evidence="6">
    <location>
        <position position="330"/>
    </location>
</feature>
<dbReference type="CDD" id="cd09019">
    <property type="entry name" value="galactose_mutarotase_like"/>
    <property type="match status" value="1"/>
</dbReference>
<comment type="caution">
    <text evidence="10">The sequence shown here is derived from an EMBL/GenBank/DDBJ whole genome shotgun (WGS) entry which is preliminary data.</text>
</comment>
<dbReference type="GO" id="GO:0030246">
    <property type="term" value="F:carbohydrate binding"/>
    <property type="evidence" value="ECO:0007669"/>
    <property type="project" value="InterPro"/>
</dbReference>
<dbReference type="SUPFAM" id="SSF74650">
    <property type="entry name" value="Galactose mutarotase-like"/>
    <property type="match status" value="1"/>
</dbReference>
<dbReference type="InterPro" id="IPR015443">
    <property type="entry name" value="Aldose_1-epimerase"/>
</dbReference>
<proteinExistence type="inferred from homology"/>
<gene>
    <name evidence="10" type="ORF">NE237_020738</name>
</gene>
<evidence type="ECO:0000256" key="8">
    <source>
        <dbReference type="PIRSR" id="PIRSR005096-3"/>
    </source>
</evidence>
<feature type="binding site" evidence="8">
    <location>
        <begin position="195"/>
        <end position="197"/>
    </location>
    <ligand>
        <name>beta-D-galactose</name>
        <dbReference type="ChEBI" id="CHEBI:27667"/>
    </ligand>
</feature>
<dbReference type="PANTHER" id="PTHR10091">
    <property type="entry name" value="ALDOSE-1-EPIMERASE"/>
    <property type="match status" value="1"/>
</dbReference>
<evidence type="ECO:0000313" key="11">
    <source>
        <dbReference type="Proteomes" id="UP001141806"/>
    </source>
</evidence>
<dbReference type="EMBL" id="JAMYWD010000009">
    <property type="protein sequence ID" value="KAJ4960828.1"/>
    <property type="molecule type" value="Genomic_DNA"/>
</dbReference>
<keyword evidence="11" id="KW-1185">Reference proteome</keyword>
<reference evidence="10" key="1">
    <citation type="journal article" date="2023" name="Plant J.">
        <title>The genome of the king protea, Protea cynaroides.</title>
        <authorList>
            <person name="Chang J."/>
            <person name="Duong T.A."/>
            <person name="Schoeman C."/>
            <person name="Ma X."/>
            <person name="Roodt D."/>
            <person name="Barker N."/>
            <person name="Li Z."/>
            <person name="Van de Peer Y."/>
            <person name="Mizrachi E."/>
        </authorList>
    </citation>
    <scope>NUCLEOTIDE SEQUENCE</scope>
    <source>
        <tissue evidence="10">Young leaves</tissue>
    </source>
</reference>
<dbReference type="EC" id="5.1.3.3" evidence="5"/>
<protein>
    <recommendedName>
        <fullName evidence="5">Aldose 1-epimerase</fullName>
        <ecNumber evidence="5">5.1.3.3</ecNumber>
    </recommendedName>
</protein>
<evidence type="ECO:0000256" key="4">
    <source>
        <dbReference type="ARBA" id="ARBA00023277"/>
    </source>
</evidence>
<comment type="pathway">
    <text evidence="1 5">Carbohydrate metabolism; hexose metabolism.</text>
</comment>
<keyword evidence="4 5" id="KW-0119">Carbohydrate metabolism</keyword>
<evidence type="ECO:0000256" key="9">
    <source>
        <dbReference type="SAM" id="SignalP"/>
    </source>
</evidence>
<feature type="active site" description="Proton donor" evidence="6">
    <location>
        <position position="195"/>
    </location>
</feature>
<keyword evidence="3 5" id="KW-0413">Isomerase</keyword>
<comment type="catalytic activity">
    <reaction evidence="5">
        <text>alpha-D-glucose = beta-D-glucose</text>
        <dbReference type="Rhea" id="RHEA:10264"/>
        <dbReference type="ChEBI" id="CHEBI:15903"/>
        <dbReference type="ChEBI" id="CHEBI:17925"/>
        <dbReference type="EC" id="5.1.3.3"/>
    </reaction>
</comment>
<feature type="chain" id="PRO_5040196454" description="Aldose 1-epimerase" evidence="9">
    <location>
        <begin position="25"/>
        <end position="366"/>
    </location>
</feature>
<dbReference type="NCBIfam" id="NF008277">
    <property type="entry name" value="PRK11055.1"/>
    <property type="match status" value="1"/>
</dbReference>
<dbReference type="PIRSF" id="PIRSF005096">
    <property type="entry name" value="GALM"/>
    <property type="match status" value="1"/>
</dbReference>
<evidence type="ECO:0000256" key="3">
    <source>
        <dbReference type="ARBA" id="ARBA00023235"/>
    </source>
</evidence>
<accession>A0A9Q0K475</accession>
<name>A0A9Q0K475_9MAGN</name>
<comment type="similarity">
    <text evidence="2 5">Belongs to the aldose epimerase family.</text>
</comment>
<feature type="binding site" evidence="8">
    <location>
        <begin position="93"/>
        <end position="94"/>
    </location>
    <ligand>
        <name>beta-D-galactose</name>
        <dbReference type="ChEBI" id="CHEBI:27667"/>
    </ligand>
</feature>